<dbReference type="PANTHER" id="PTHR35580">
    <property type="entry name" value="CELL SURFACE GLYCOPROTEIN (S-LAYER PROTEIN)-LIKE PROTEIN"/>
    <property type="match status" value="1"/>
</dbReference>
<keyword evidence="2" id="KW-1185">Reference proteome</keyword>
<dbReference type="SUPFAM" id="SSF63825">
    <property type="entry name" value="YWTD domain"/>
    <property type="match status" value="1"/>
</dbReference>
<dbReference type="EMBL" id="JARZHI010000008">
    <property type="protein sequence ID" value="MDI1430436.1"/>
    <property type="molecule type" value="Genomic_DNA"/>
</dbReference>
<dbReference type="PANTHER" id="PTHR35580:SF1">
    <property type="entry name" value="PHYTASE-LIKE DOMAIN-CONTAINING PROTEIN"/>
    <property type="match status" value="1"/>
</dbReference>
<reference evidence="1 2" key="1">
    <citation type="submission" date="2023-04" db="EMBL/GenBank/DDBJ databases">
        <title>The genome sequence of Polyangium sorediatum DSM14670.</title>
        <authorList>
            <person name="Zhang X."/>
        </authorList>
    </citation>
    <scope>NUCLEOTIDE SEQUENCE [LARGE SCALE GENOMIC DNA]</scope>
    <source>
        <strain evidence="1 2">DSM 14670</strain>
    </source>
</reference>
<proteinExistence type="predicted"/>
<name>A0ABT6NQ32_9BACT</name>
<organism evidence="1 2">
    <name type="scientific">Polyangium sorediatum</name>
    <dbReference type="NCBI Taxonomy" id="889274"/>
    <lineage>
        <taxon>Bacteria</taxon>
        <taxon>Pseudomonadati</taxon>
        <taxon>Myxococcota</taxon>
        <taxon>Polyangia</taxon>
        <taxon>Polyangiales</taxon>
        <taxon>Polyangiaceae</taxon>
        <taxon>Polyangium</taxon>
    </lineage>
</organism>
<evidence type="ECO:0000313" key="1">
    <source>
        <dbReference type="EMBL" id="MDI1430436.1"/>
    </source>
</evidence>
<protein>
    <recommendedName>
        <fullName evidence="3">Lipoprotein</fullName>
    </recommendedName>
</protein>
<accession>A0ABT6NQ32</accession>
<dbReference type="Proteomes" id="UP001160301">
    <property type="component" value="Unassembled WGS sequence"/>
</dbReference>
<comment type="caution">
    <text evidence="1">The sequence shown here is derived from an EMBL/GenBank/DDBJ whole genome shotgun (WGS) entry which is preliminary data.</text>
</comment>
<dbReference type="RefSeq" id="WP_136968680.1">
    <property type="nucleotide sequence ID" value="NZ_JARZHI010000008.1"/>
</dbReference>
<evidence type="ECO:0008006" key="3">
    <source>
        <dbReference type="Google" id="ProtNLM"/>
    </source>
</evidence>
<evidence type="ECO:0000313" key="2">
    <source>
        <dbReference type="Proteomes" id="UP001160301"/>
    </source>
</evidence>
<gene>
    <name evidence="1" type="ORF">QHF89_13050</name>
</gene>
<dbReference type="InterPro" id="IPR052918">
    <property type="entry name" value="Motility_Chemotaxis_Reg"/>
</dbReference>
<sequence length="572" mass="57766">MIEPCTPGEARSCYSGPAGTEGVGHCIGSTQQCGDNGMEWGLCDGEVVPAKLGEDCVNAGDEDCNGEADAMDKVCVCAPGADVECDLPDLEGTCAVGKGTCSSDGKTIEGCMQVTFPAFDNCTTAADEDCDGTVIAMCTGAVKQGVTPAGKNADPMDDAIYDVAFTPDGGYVVAGTVDAAIGADLFLFSAAEGSTYVAKVGADGAIGWVKTFPTSVNLARGVAVSGAGQITVVGEFNGTINFGGSDLQSQDSDIYIATFDAAGAHVWSKKYGAGNTQTAQDVDVDAAGNLFVTGWVTDDLVNLGGNNLDPDGEDIFLASHDSAGNHRWSKIFSSNGNERGRRLTVTKDGNVAILGETFDTGVNLGGGQMAGAGGRDVVVAMYNGSNGNHIWSKLFGSSGDQSHGNIATAPNGNILVTGRFMDSLDFGGGAMTAVGTTDVYVAELAAANGNHVNSKRFGITGTSRGAGIAVDGAGNVLVTGHFDGSIDFGAGTISTGDGSDVFVVKLAASSWAPLWTKTFGGTGTQTAFGVAVDGKGDVILGGSFEQQIVFGAPLGTITSSGGADLFSVRLSP</sequence>